<reference evidence="1" key="1">
    <citation type="journal article" date="2020" name="Stud. Mycol.">
        <title>101 Dothideomycetes genomes: a test case for predicting lifestyles and emergence of pathogens.</title>
        <authorList>
            <person name="Haridas S."/>
            <person name="Albert R."/>
            <person name="Binder M."/>
            <person name="Bloem J."/>
            <person name="Labutti K."/>
            <person name="Salamov A."/>
            <person name="Andreopoulos B."/>
            <person name="Baker S."/>
            <person name="Barry K."/>
            <person name="Bills G."/>
            <person name="Bluhm B."/>
            <person name="Cannon C."/>
            <person name="Castanera R."/>
            <person name="Culley D."/>
            <person name="Daum C."/>
            <person name="Ezra D."/>
            <person name="Gonzalez J."/>
            <person name="Henrissat B."/>
            <person name="Kuo A."/>
            <person name="Liang C."/>
            <person name="Lipzen A."/>
            <person name="Lutzoni F."/>
            <person name="Magnuson J."/>
            <person name="Mondo S."/>
            <person name="Nolan M."/>
            <person name="Ohm R."/>
            <person name="Pangilinan J."/>
            <person name="Park H.-J."/>
            <person name="Ramirez L."/>
            <person name="Alfaro M."/>
            <person name="Sun H."/>
            <person name="Tritt A."/>
            <person name="Yoshinaga Y."/>
            <person name="Zwiers L.-H."/>
            <person name="Turgeon B."/>
            <person name="Goodwin S."/>
            <person name="Spatafora J."/>
            <person name="Crous P."/>
            <person name="Grigoriev I."/>
        </authorList>
    </citation>
    <scope>NUCLEOTIDE SEQUENCE</scope>
    <source>
        <strain evidence="1">HMLAC05119</strain>
    </source>
</reference>
<evidence type="ECO:0000313" key="1">
    <source>
        <dbReference type="EMBL" id="KAF1919233.1"/>
    </source>
</evidence>
<dbReference type="Proteomes" id="UP000800096">
    <property type="component" value="Unassembled WGS sequence"/>
</dbReference>
<protein>
    <submittedName>
        <fullName evidence="1">Uncharacterized protein</fullName>
    </submittedName>
</protein>
<organism evidence="1 2">
    <name type="scientific">Ampelomyces quisqualis</name>
    <name type="common">Powdery mildew agent</name>
    <dbReference type="NCBI Taxonomy" id="50730"/>
    <lineage>
        <taxon>Eukaryota</taxon>
        <taxon>Fungi</taxon>
        <taxon>Dikarya</taxon>
        <taxon>Ascomycota</taxon>
        <taxon>Pezizomycotina</taxon>
        <taxon>Dothideomycetes</taxon>
        <taxon>Pleosporomycetidae</taxon>
        <taxon>Pleosporales</taxon>
        <taxon>Pleosporineae</taxon>
        <taxon>Phaeosphaeriaceae</taxon>
        <taxon>Ampelomyces</taxon>
    </lineage>
</organism>
<proteinExistence type="predicted"/>
<dbReference type="AlphaFoldDB" id="A0A6A5QUU6"/>
<sequence length="68" mass="7828">MLGLFQTYNKHSLSHFSSVHTVPLYQVQKETSGPKNGWNSPEHKGLQRQQVIEAGHHLSKSEFHDLKF</sequence>
<gene>
    <name evidence="1" type="ORF">BDU57DRAFT_512214</name>
</gene>
<dbReference type="EMBL" id="ML979133">
    <property type="protein sequence ID" value="KAF1919233.1"/>
    <property type="molecule type" value="Genomic_DNA"/>
</dbReference>
<accession>A0A6A5QUU6</accession>
<keyword evidence="2" id="KW-1185">Reference proteome</keyword>
<name>A0A6A5QUU6_AMPQU</name>
<evidence type="ECO:0000313" key="2">
    <source>
        <dbReference type="Proteomes" id="UP000800096"/>
    </source>
</evidence>